<dbReference type="RefSeq" id="WP_038678971.1">
    <property type="nucleotide sequence ID" value="NZ_BJMC01000009.1"/>
</dbReference>
<dbReference type="AlphaFoldDB" id="A0A0A1DLX6"/>
<protein>
    <submittedName>
        <fullName evidence="1">Uncharacterized protein</fullName>
    </submittedName>
</protein>
<name>A0A0A1DLX6_NOCSI</name>
<dbReference type="STRING" id="2045.KR76_13615"/>
<dbReference type="eggNOG" id="ENOG5033JGT">
    <property type="taxonomic scope" value="Bacteria"/>
</dbReference>
<dbReference type="KEGG" id="psim:KR76_13615"/>
<evidence type="ECO:0000313" key="1">
    <source>
        <dbReference type="EMBL" id="AIY17528.1"/>
    </source>
</evidence>
<sequence>MTTPSWPVRALVAVAERVPHTPRARRILLALVAVVAVGAVVVAAGSVRSVYDGLAPVSGDRASNVRVATIDYLVGTDVPLLVVPDCLASAAGEVTCTGSTVDGVALTSRSPADEPDRVEIRVGEKVVYAGSIEDLLAAAVDGTDPS</sequence>
<dbReference type="GeneID" id="96609905"/>
<gene>
    <name evidence="1" type="ORF">KR76_13615</name>
</gene>
<reference evidence="1 2" key="1">
    <citation type="journal article" date="2015" name="Genome Announc.">
        <title>Complete Genome Sequence of Steroid-Transforming Nocardioides simplex VKM Ac-2033D.</title>
        <authorList>
            <person name="Shtratnikova V.Y."/>
            <person name="Schelkunov M.I."/>
            <person name="Pekov Y.A."/>
            <person name="Fokina V.V."/>
            <person name="Logacheva M.D."/>
            <person name="Sokolov S.L."/>
            <person name="Bragin E.Y."/>
            <person name="Ashapkin V.V."/>
            <person name="Donova M.V."/>
        </authorList>
    </citation>
    <scope>NUCLEOTIDE SEQUENCE [LARGE SCALE GENOMIC DNA]</scope>
    <source>
        <strain evidence="1 2">VKM Ac-2033D</strain>
    </source>
</reference>
<dbReference type="Proteomes" id="UP000030300">
    <property type="component" value="Chromosome"/>
</dbReference>
<dbReference type="EMBL" id="CP009896">
    <property type="protein sequence ID" value="AIY17528.1"/>
    <property type="molecule type" value="Genomic_DNA"/>
</dbReference>
<evidence type="ECO:0000313" key="2">
    <source>
        <dbReference type="Proteomes" id="UP000030300"/>
    </source>
</evidence>
<keyword evidence="2" id="KW-1185">Reference proteome</keyword>
<organism evidence="1 2">
    <name type="scientific">Nocardioides simplex</name>
    <name type="common">Arthrobacter simplex</name>
    <dbReference type="NCBI Taxonomy" id="2045"/>
    <lineage>
        <taxon>Bacteria</taxon>
        <taxon>Bacillati</taxon>
        <taxon>Actinomycetota</taxon>
        <taxon>Actinomycetes</taxon>
        <taxon>Propionibacteriales</taxon>
        <taxon>Nocardioidaceae</taxon>
        <taxon>Pimelobacter</taxon>
    </lineage>
</organism>
<accession>A0A0A1DLX6</accession>
<dbReference type="HOGENOM" id="CLU_1775519_0_0_11"/>
<proteinExistence type="predicted"/>